<keyword evidence="4" id="KW-1185">Reference proteome</keyword>
<dbReference type="Pfam" id="PF01648">
    <property type="entry name" value="ACPS"/>
    <property type="match status" value="1"/>
</dbReference>
<sequence length="134" mass="14441">MSGSSPSVPRVGVDIVLISRAEDLVRPERRRVLSHMLRPEEIAACTRQGRLDPSAVAGFLAVKEAVFKLFHQRDRPVPWHSLRVDGGAGRWPVVQLDGTSAELAEAAGMKSEISVSVTHDGAYAVAVAATMIRS</sequence>
<dbReference type="EMBL" id="BOPC01000111">
    <property type="protein sequence ID" value="GIJ30419.1"/>
    <property type="molecule type" value="Genomic_DNA"/>
</dbReference>
<accession>A0ABQ4JLQ2</accession>
<evidence type="ECO:0000313" key="3">
    <source>
        <dbReference type="EMBL" id="GIJ30419.1"/>
    </source>
</evidence>
<proteinExistence type="predicted"/>
<feature type="domain" description="4'-phosphopantetheinyl transferase" evidence="2">
    <location>
        <begin position="10"/>
        <end position="126"/>
    </location>
</feature>
<dbReference type="InterPro" id="IPR037143">
    <property type="entry name" value="4-PPantetheinyl_Trfase_dom_sf"/>
</dbReference>
<reference evidence="3 4" key="1">
    <citation type="submission" date="2021-01" db="EMBL/GenBank/DDBJ databases">
        <title>Whole genome shotgun sequence of Verrucosispora qiuiae NBRC 106684.</title>
        <authorList>
            <person name="Komaki H."/>
            <person name="Tamura T."/>
        </authorList>
    </citation>
    <scope>NUCLEOTIDE SEQUENCE [LARGE SCALE GENOMIC DNA]</scope>
    <source>
        <strain evidence="3 4">NBRC 106684</strain>
    </source>
</reference>
<dbReference type="RefSeq" id="WP_204038125.1">
    <property type="nucleotide sequence ID" value="NZ_BOPC01000111.1"/>
</dbReference>
<gene>
    <name evidence="3" type="ORF">Vqi01_55810</name>
</gene>
<dbReference type="SUPFAM" id="SSF56214">
    <property type="entry name" value="4'-phosphopantetheinyl transferase"/>
    <property type="match status" value="1"/>
</dbReference>
<dbReference type="Proteomes" id="UP000653076">
    <property type="component" value="Unassembled WGS sequence"/>
</dbReference>
<organism evidence="3 4">
    <name type="scientific">Micromonospora qiuiae</name>
    <dbReference type="NCBI Taxonomy" id="502268"/>
    <lineage>
        <taxon>Bacteria</taxon>
        <taxon>Bacillati</taxon>
        <taxon>Actinomycetota</taxon>
        <taxon>Actinomycetes</taxon>
        <taxon>Micromonosporales</taxon>
        <taxon>Micromonosporaceae</taxon>
        <taxon>Micromonospora</taxon>
    </lineage>
</organism>
<evidence type="ECO:0000259" key="2">
    <source>
        <dbReference type="Pfam" id="PF01648"/>
    </source>
</evidence>
<dbReference type="InterPro" id="IPR008278">
    <property type="entry name" value="4-PPantetheinyl_Trfase_dom"/>
</dbReference>
<protein>
    <recommendedName>
        <fullName evidence="2">4'-phosphopantetheinyl transferase domain-containing protein</fullName>
    </recommendedName>
</protein>
<keyword evidence="1" id="KW-0808">Transferase</keyword>
<evidence type="ECO:0000313" key="4">
    <source>
        <dbReference type="Proteomes" id="UP000653076"/>
    </source>
</evidence>
<dbReference type="Gene3D" id="3.90.470.20">
    <property type="entry name" value="4'-phosphopantetheinyl transferase domain"/>
    <property type="match status" value="1"/>
</dbReference>
<comment type="caution">
    <text evidence="3">The sequence shown here is derived from an EMBL/GenBank/DDBJ whole genome shotgun (WGS) entry which is preliminary data.</text>
</comment>
<name>A0ABQ4JLQ2_9ACTN</name>
<evidence type="ECO:0000256" key="1">
    <source>
        <dbReference type="ARBA" id="ARBA00022679"/>
    </source>
</evidence>